<evidence type="ECO:0000256" key="3">
    <source>
        <dbReference type="ARBA" id="ARBA00022679"/>
    </source>
</evidence>
<organism evidence="9 10">
    <name type="scientific">Pendulispora brunnea</name>
    <dbReference type="NCBI Taxonomy" id="2905690"/>
    <lineage>
        <taxon>Bacteria</taxon>
        <taxon>Pseudomonadati</taxon>
        <taxon>Myxococcota</taxon>
        <taxon>Myxococcia</taxon>
        <taxon>Myxococcales</taxon>
        <taxon>Sorangiineae</taxon>
        <taxon>Pendulisporaceae</taxon>
        <taxon>Pendulispora</taxon>
    </lineage>
</organism>
<dbReference type="RefSeq" id="WP_394842149.1">
    <property type="nucleotide sequence ID" value="NZ_CP089982.1"/>
</dbReference>
<dbReference type="EMBL" id="CP089982">
    <property type="protein sequence ID" value="WXA91529.1"/>
    <property type="molecule type" value="Genomic_DNA"/>
</dbReference>
<gene>
    <name evidence="9" type="ORF">LZC95_34360</name>
</gene>
<evidence type="ECO:0000256" key="5">
    <source>
        <dbReference type="ARBA" id="ARBA00022989"/>
    </source>
</evidence>
<feature type="transmembrane region" description="Helical" evidence="8">
    <location>
        <begin position="12"/>
        <end position="31"/>
    </location>
</feature>
<keyword evidence="2" id="KW-1003">Cell membrane</keyword>
<keyword evidence="3" id="KW-0808">Transferase</keyword>
<comment type="similarity">
    <text evidence="7">Belongs to the glycosyltransferase 87 family.</text>
</comment>
<evidence type="ECO:0000313" key="9">
    <source>
        <dbReference type="EMBL" id="WXA91529.1"/>
    </source>
</evidence>
<dbReference type="InterPro" id="IPR018584">
    <property type="entry name" value="GT87"/>
</dbReference>
<dbReference type="Proteomes" id="UP001379533">
    <property type="component" value="Chromosome"/>
</dbReference>
<evidence type="ECO:0000256" key="2">
    <source>
        <dbReference type="ARBA" id="ARBA00022475"/>
    </source>
</evidence>
<evidence type="ECO:0000256" key="4">
    <source>
        <dbReference type="ARBA" id="ARBA00022692"/>
    </source>
</evidence>
<proteinExistence type="inferred from homology"/>
<keyword evidence="10" id="KW-1185">Reference proteome</keyword>
<keyword evidence="6 8" id="KW-0472">Membrane</keyword>
<feature type="transmembrane region" description="Helical" evidence="8">
    <location>
        <begin position="153"/>
        <end position="175"/>
    </location>
</feature>
<evidence type="ECO:0000256" key="6">
    <source>
        <dbReference type="ARBA" id="ARBA00023136"/>
    </source>
</evidence>
<feature type="transmembrane region" description="Helical" evidence="8">
    <location>
        <begin position="184"/>
        <end position="203"/>
    </location>
</feature>
<evidence type="ECO:0000256" key="8">
    <source>
        <dbReference type="SAM" id="Phobius"/>
    </source>
</evidence>
<comment type="subcellular location">
    <subcellularLocation>
        <location evidence="1">Cell membrane</location>
        <topology evidence="1">Multi-pass membrane protein</topology>
    </subcellularLocation>
</comment>
<sequence>MDATPRWPSRTVLGFAYAFSGVVAGAVSLGFGQSKNFAVFSQAARDLVAGRDLYELHTVDYFKYSPSFALLFLPFAISHTWLAAPLWSFANFLLAFLGVDRLVEDETQKRVALLIAMPGVLLATDGDQSNLLVTGAFFMALHALEHRRVAYGAAWVALGAFVKLFPLLGVAFALFRPLSARGRAFGAIALASALGLLLPLLVLTPGELLAQYASWGRLLARDHDNRGWSVMHMLQMGHAGSAWSNSPIQLAALFVQGVSIVVGLRLGTTAAWRRTLACSLLVFTVLFNHRTEYASFVISALAVGVWYATSTTSWVPQGVRGFLVAMATVAPGPFFVRPDPRVTGFFSFIAAHREFHPLRVVPLFLLWILMNVDLLLPMFQSARRRTSARHYSAIAS</sequence>
<keyword evidence="5 8" id="KW-1133">Transmembrane helix</keyword>
<feature type="transmembrane region" description="Helical" evidence="8">
    <location>
        <begin position="111"/>
        <end position="141"/>
    </location>
</feature>
<feature type="transmembrane region" description="Helical" evidence="8">
    <location>
        <begin position="68"/>
        <end position="99"/>
    </location>
</feature>
<accession>A0ABZ2JYH2</accession>
<evidence type="ECO:0000256" key="7">
    <source>
        <dbReference type="ARBA" id="ARBA00024033"/>
    </source>
</evidence>
<feature type="transmembrane region" description="Helical" evidence="8">
    <location>
        <begin position="293"/>
        <end position="309"/>
    </location>
</feature>
<feature type="transmembrane region" description="Helical" evidence="8">
    <location>
        <begin position="246"/>
        <end position="264"/>
    </location>
</feature>
<name>A0ABZ2JYH2_9BACT</name>
<evidence type="ECO:0000256" key="1">
    <source>
        <dbReference type="ARBA" id="ARBA00004651"/>
    </source>
</evidence>
<dbReference type="Pfam" id="PF09594">
    <property type="entry name" value="GT87"/>
    <property type="match status" value="1"/>
</dbReference>
<evidence type="ECO:0000313" key="10">
    <source>
        <dbReference type="Proteomes" id="UP001379533"/>
    </source>
</evidence>
<feature type="transmembrane region" description="Helical" evidence="8">
    <location>
        <begin position="358"/>
        <end position="379"/>
    </location>
</feature>
<keyword evidence="4 8" id="KW-0812">Transmembrane</keyword>
<protein>
    <submittedName>
        <fullName evidence="9">DUF2029 domain-containing protein</fullName>
    </submittedName>
</protein>
<reference evidence="9 10" key="1">
    <citation type="submission" date="2021-12" db="EMBL/GenBank/DDBJ databases">
        <title>Discovery of the Pendulisporaceae a myxobacterial family with distinct sporulation behavior and unique specialized metabolism.</title>
        <authorList>
            <person name="Garcia R."/>
            <person name="Popoff A."/>
            <person name="Bader C.D."/>
            <person name="Loehr J."/>
            <person name="Walesch S."/>
            <person name="Walt C."/>
            <person name="Boldt J."/>
            <person name="Bunk B."/>
            <person name="Haeckl F.J.F.P.J."/>
            <person name="Gunesch A.P."/>
            <person name="Birkelbach J."/>
            <person name="Nuebel U."/>
            <person name="Pietschmann T."/>
            <person name="Bach T."/>
            <person name="Mueller R."/>
        </authorList>
    </citation>
    <scope>NUCLEOTIDE SEQUENCE [LARGE SCALE GENOMIC DNA]</scope>
    <source>
        <strain evidence="9 10">MSr12523</strain>
    </source>
</reference>